<dbReference type="PROSITE" id="PS00888">
    <property type="entry name" value="CNMP_BINDING_1"/>
    <property type="match status" value="1"/>
</dbReference>
<name>A0ABP9YMI7_9FUNG</name>
<reference evidence="11 12" key="1">
    <citation type="submission" date="2024-04" db="EMBL/GenBank/DDBJ databases">
        <title>genome sequences of Mucor flavus KT1a and Helicostylum pulchrum KT1b strains isolated from the surface of a dry-aged beef.</title>
        <authorList>
            <person name="Toyotome T."/>
            <person name="Hosono M."/>
            <person name="Torimaru M."/>
            <person name="Fukuda K."/>
            <person name="Mikami N."/>
        </authorList>
    </citation>
    <scope>NUCLEOTIDE SEQUENCE [LARGE SCALE GENOMIC DNA]</scope>
    <source>
        <strain evidence="11 12">KT1a</strain>
    </source>
</reference>
<sequence>MPGSIHPFSTLSVTPQDYNDLIEELNRQVSTQHPDDVLQFCCDFFHHKLSEERLQNRNPTLTPVHNPTDVFMQESTINAIDEEHDSVSDDLPNFQSARHRNRRVSVSAESMQPSKLAPGSTLHRKIPKSDSEITMITHSLRCHFLFKSLEEDQCRQVIDSMQEKKFHAGETIIEQGAVGDFFYIVSNGDVDCFVDNGKVTSYQRGGSFGELALMYNAPRAATLKATSEVTLWALDRVSFRSILMENNAKKRKMHEKFLEDVPLFKSLELSEIHKIADALEPINFDDGDIILNEGDIGDSFYLIEQGEALFYKSDGTNQQLVNEMKKGDYFGELALLTDKPRAATVVAKGNLRCVTLGKAAFTRLLGPVMDILKRNTANYHAILKEAQS</sequence>
<keyword evidence="3" id="KW-0597">Phosphoprotein</keyword>
<dbReference type="Pfam" id="PF02197">
    <property type="entry name" value="RIIa"/>
    <property type="match status" value="1"/>
</dbReference>
<evidence type="ECO:0000256" key="9">
    <source>
        <dbReference type="SAM" id="MobiDB-lite"/>
    </source>
</evidence>
<keyword evidence="7 8" id="KW-0114">cAMP</keyword>
<evidence type="ECO:0000256" key="5">
    <source>
        <dbReference type="ARBA" id="ARBA00022737"/>
    </source>
</evidence>
<dbReference type="CDD" id="cd00038">
    <property type="entry name" value="CAP_ED"/>
    <property type="match status" value="2"/>
</dbReference>
<dbReference type="SUPFAM" id="SSF47391">
    <property type="entry name" value="Dimerization-anchoring domain of cAMP-dependent PK regulatory subunit"/>
    <property type="match status" value="1"/>
</dbReference>
<proteinExistence type="inferred from homology"/>
<comment type="subunit">
    <text evidence="8">Tetramer, composed of 2 regulatory (R) and 2 catalytic (C) subunits. In the presence of cAMP it dissociates into 2 active monomeric C subunits and an R dimer.</text>
</comment>
<feature type="domain" description="Cyclic nucleotide-binding" evidence="10">
    <location>
        <begin position="145"/>
        <end position="260"/>
    </location>
</feature>
<dbReference type="PIRSF" id="PIRSF000548">
    <property type="entry name" value="PK_regulatory"/>
    <property type="match status" value="1"/>
</dbReference>
<dbReference type="PANTHER" id="PTHR11635">
    <property type="entry name" value="CAMP-DEPENDENT PROTEIN KINASE REGULATORY CHAIN"/>
    <property type="match status" value="1"/>
</dbReference>
<dbReference type="EMBL" id="BAABUK010000003">
    <property type="protein sequence ID" value="GAA5808052.1"/>
    <property type="molecule type" value="Genomic_DNA"/>
</dbReference>
<dbReference type="SMART" id="SM00394">
    <property type="entry name" value="RIIa"/>
    <property type="match status" value="1"/>
</dbReference>
<keyword evidence="4 8" id="KW-0116">cAMP-binding</keyword>
<feature type="region of interest" description="Disordered" evidence="9">
    <location>
        <begin position="86"/>
        <end position="124"/>
    </location>
</feature>
<accession>A0ABP9YMI7</accession>
<evidence type="ECO:0000256" key="7">
    <source>
        <dbReference type="ARBA" id="ARBA00023149"/>
    </source>
</evidence>
<evidence type="ECO:0000256" key="4">
    <source>
        <dbReference type="ARBA" id="ARBA00022566"/>
    </source>
</evidence>
<protein>
    <recommendedName>
        <fullName evidence="2 8">cAMP-dependent protein kinase regulatory subunit</fullName>
    </recommendedName>
</protein>
<keyword evidence="5" id="KW-0677">Repeat</keyword>
<dbReference type="Proteomes" id="UP001473302">
    <property type="component" value="Unassembled WGS sequence"/>
</dbReference>
<comment type="similarity">
    <text evidence="1 8">Belongs to the cAMP-dependent kinase regulatory chain family.</text>
</comment>
<dbReference type="Pfam" id="PF00027">
    <property type="entry name" value="cNMP_binding"/>
    <property type="match status" value="2"/>
</dbReference>
<evidence type="ECO:0000256" key="6">
    <source>
        <dbReference type="ARBA" id="ARBA00022741"/>
    </source>
</evidence>
<dbReference type="InterPro" id="IPR012198">
    <property type="entry name" value="cAMP_dep_PK_reg_su"/>
</dbReference>
<dbReference type="InterPro" id="IPR003117">
    <property type="entry name" value="cAMP_dep_PK_reg_su_I/II_a/b"/>
</dbReference>
<dbReference type="CDD" id="cd12098">
    <property type="entry name" value="DD_R_ScPKA-like"/>
    <property type="match status" value="1"/>
</dbReference>
<evidence type="ECO:0000256" key="1">
    <source>
        <dbReference type="ARBA" id="ARBA00005753"/>
    </source>
</evidence>
<dbReference type="InterPro" id="IPR014710">
    <property type="entry name" value="RmlC-like_jellyroll"/>
</dbReference>
<dbReference type="InterPro" id="IPR000595">
    <property type="entry name" value="cNMP-bd_dom"/>
</dbReference>
<evidence type="ECO:0000256" key="3">
    <source>
        <dbReference type="ARBA" id="ARBA00022553"/>
    </source>
</evidence>
<keyword evidence="12" id="KW-1185">Reference proteome</keyword>
<dbReference type="InterPro" id="IPR050503">
    <property type="entry name" value="cAMP-dep_PK_reg_su-like"/>
</dbReference>
<dbReference type="PROSITE" id="PS50042">
    <property type="entry name" value="CNMP_BINDING_3"/>
    <property type="match status" value="2"/>
</dbReference>
<dbReference type="InterPro" id="IPR018488">
    <property type="entry name" value="cNMP-bd_CS"/>
</dbReference>
<dbReference type="PRINTS" id="PR00103">
    <property type="entry name" value="CAMPKINASE"/>
</dbReference>
<evidence type="ECO:0000259" key="10">
    <source>
        <dbReference type="PROSITE" id="PS50042"/>
    </source>
</evidence>
<evidence type="ECO:0000256" key="2">
    <source>
        <dbReference type="ARBA" id="ARBA00020355"/>
    </source>
</evidence>
<evidence type="ECO:0000313" key="11">
    <source>
        <dbReference type="EMBL" id="GAA5808052.1"/>
    </source>
</evidence>
<dbReference type="PROSITE" id="PS00889">
    <property type="entry name" value="CNMP_BINDING_2"/>
    <property type="match status" value="2"/>
</dbReference>
<evidence type="ECO:0000313" key="12">
    <source>
        <dbReference type="Proteomes" id="UP001473302"/>
    </source>
</evidence>
<gene>
    <name evidence="11" type="ORF">MFLAVUS_001434</name>
</gene>
<feature type="domain" description="Cyclic nucleotide-binding" evidence="10">
    <location>
        <begin position="263"/>
        <end position="382"/>
    </location>
</feature>
<evidence type="ECO:0000256" key="8">
    <source>
        <dbReference type="PIRNR" id="PIRNR000548"/>
    </source>
</evidence>
<comment type="caution">
    <text evidence="11">The sequence shown here is derived from an EMBL/GenBank/DDBJ whole genome shotgun (WGS) entry which is preliminary data.</text>
</comment>
<dbReference type="InterPro" id="IPR018490">
    <property type="entry name" value="cNMP-bd_dom_sf"/>
</dbReference>
<organism evidence="11 12">
    <name type="scientific">Mucor flavus</name>
    <dbReference type="NCBI Taxonomy" id="439312"/>
    <lineage>
        <taxon>Eukaryota</taxon>
        <taxon>Fungi</taxon>
        <taxon>Fungi incertae sedis</taxon>
        <taxon>Mucoromycota</taxon>
        <taxon>Mucoromycotina</taxon>
        <taxon>Mucoromycetes</taxon>
        <taxon>Mucorales</taxon>
        <taxon>Mucorineae</taxon>
        <taxon>Mucoraceae</taxon>
        <taxon>Mucor</taxon>
    </lineage>
</organism>
<dbReference type="SMART" id="SM00100">
    <property type="entry name" value="cNMP"/>
    <property type="match status" value="2"/>
</dbReference>
<dbReference type="Gene3D" id="2.60.120.10">
    <property type="entry name" value="Jelly Rolls"/>
    <property type="match status" value="2"/>
</dbReference>
<dbReference type="PANTHER" id="PTHR11635:SF152">
    <property type="entry name" value="CAMP-DEPENDENT PROTEIN KINASE TYPE I REGULATORY SUBUNIT-RELATED"/>
    <property type="match status" value="1"/>
</dbReference>
<dbReference type="SUPFAM" id="SSF51206">
    <property type="entry name" value="cAMP-binding domain-like"/>
    <property type="match status" value="2"/>
</dbReference>
<keyword evidence="6 8" id="KW-0547">Nucleotide-binding</keyword>